<proteinExistence type="predicted"/>
<evidence type="ECO:0000313" key="4">
    <source>
        <dbReference type="Proteomes" id="UP000305883"/>
    </source>
</evidence>
<feature type="signal peptide" evidence="1">
    <location>
        <begin position="1"/>
        <end position="23"/>
    </location>
</feature>
<comment type="caution">
    <text evidence="3">The sequence shown here is derived from an EMBL/GenBank/DDBJ whole genome shotgun (WGS) entry which is preliminary data.</text>
</comment>
<evidence type="ECO:0000313" key="3">
    <source>
        <dbReference type="EMBL" id="TID06473.1"/>
    </source>
</evidence>
<dbReference type="EMBL" id="MWPZ01000001">
    <property type="protein sequence ID" value="TID06473.1"/>
    <property type="molecule type" value="Genomic_DNA"/>
</dbReference>
<dbReference type="PROSITE" id="PS51257">
    <property type="entry name" value="PROKAR_LIPOPROTEIN"/>
    <property type="match status" value="1"/>
</dbReference>
<organism evidence="3 4">
    <name type="scientific">Colletotrichum higginsianum</name>
    <dbReference type="NCBI Taxonomy" id="80884"/>
    <lineage>
        <taxon>Eukaryota</taxon>
        <taxon>Fungi</taxon>
        <taxon>Dikarya</taxon>
        <taxon>Ascomycota</taxon>
        <taxon>Pezizomycotina</taxon>
        <taxon>Sordariomycetes</taxon>
        <taxon>Hypocreomycetidae</taxon>
        <taxon>Glomerellales</taxon>
        <taxon>Glomerellaceae</taxon>
        <taxon>Colletotrichum</taxon>
        <taxon>Colletotrichum destructivum species complex</taxon>
    </lineage>
</organism>
<evidence type="ECO:0000259" key="2">
    <source>
        <dbReference type="Pfam" id="PF18661"/>
    </source>
</evidence>
<dbReference type="InterPro" id="IPR040621">
    <property type="entry name" value="AvrLm4-7"/>
</dbReference>
<sequence>MIKSNIIFTMSILSPFLLQGVLSCRQAIATYSKHYECNLKKFESAITQDCQKLAASIGKAGPKFAEPPTVDSVECLECDADGEARKCRCLLTSWRFRDWEAEPAKFQDFESGHVLEHSTILVTGVSSIREVNMCIRTVAKLCVNGVHRDDGLFLDATST</sequence>
<dbReference type="Pfam" id="PF18661">
    <property type="entry name" value="AvrLm4-7"/>
    <property type="match status" value="1"/>
</dbReference>
<feature type="chain" id="PRO_5020767561" description="Avirulence Effector AvrLm4-7 domain-containing protein" evidence="1">
    <location>
        <begin position="24"/>
        <end position="159"/>
    </location>
</feature>
<accession>A0A4T0WI10</accession>
<dbReference type="Proteomes" id="UP000305883">
    <property type="component" value="Unassembled WGS sequence"/>
</dbReference>
<protein>
    <recommendedName>
        <fullName evidence="2">Avirulence Effector AvrLm4-7 domain-containing protein</fullName>
    </recommendedName>
</protein>
<keyword evidence="1" id="KW-0732">Signal</keyword>
<reference evidence="3 4" key="1">
    <citation type="journal article" date="2019" name="Genome Biol. Evol.">
        <title>Genomic Plasticity Mediated by Transposable Elements in the Plant Pathogenic Fungus Colletotrichum higginsianum.</title>
        <authorList>
            <person name="Tsushima A."/>
            <person name="Gan P."/>
            <person name="Kumakura N."/>
            <person name="Narusaka M."/>
            <person name="Takano Y."/>
            <person name="Narusaka Y."/>
            <person name="Shirasu K."/>
        </authorList>
    </citation>
    <scope>NUCLEOTIDE SEQUENCE [LARGE SCALE GENOMIC DNA]</scope>
    <source>
        <strain evidence="3 4">MAFF305635-RFP</strain>
    </source>
</reference>
<dbReference type="AlphaFoldDB" id="A0A4T0WI10"/>
<gene>
    <name evidence="3" type="ORF">CH35J_001491</name>
</gene>
<feature type="domain" description="Avirulence Effector AvrLm4-7" evidence="2">
    <location>
        <begin position="24"/>
        <end position="104"/>
    </location>
</feature>
<dbReference type="OrthoDB" id="4788874at2759"/>
<name>A0A4T0WI10_9PEZI</name>
<evidence type="ECO:0000256" key="1">
    <source>
        <dbReference type="SAM" id="SignalP"/>
    </source>
</evidence>